<dbReference type="Pfam" id="PF03734">
    <property type="entry name" value="YkuD"/>
    <property type="match status" value="1"/>
</dbReference>
<evidence type="ECO:0000259" key="7">
    <source>
        <dbReference type="Pfam" id="PF03734"/>
    </source>
</evidence>
<dbReference type="eggNOG" id="COG1376">
    <property type="taxonomic scope" value="Bacteria"/>
</dbReference>
<dbReference type="PATRIC" id="fig|1172190.3.peg.316"/>
<dbReference type="GO" id="GO:0004180">
    <property type="term" value="F:carboxypeptidase activity"/>
    <property type="evidence" value="ECO:0007669"/>
    <property type="project" value="UniProtKB-ARBA"/>
</dbReference>
<reference evidence="8 9" key="1">
    <citation type="submission" date="2013-07" db="EMBL/GenBank/DDBJ databases">
        <title>Sulfurimonas hongkongensis AST-10 Genome Sequencing.</title>
        <authorList>
            <person name="Cai L."/>
            <person name="Zhang T."/>
        </authorList>
    </citation>
    <scope>NUCLEOTIDE SEQUENCE [LARGE SCALE GENOMIC DNA]</scope>
    <source>
        <strain evidence="8 9">AST-10</strain>
    </source>
</reference>
<evidence type="ECO:0000313" key="9">
    <source>
        <dbReference type="Proteomes" id="UP000015520"/>
    </source>
</evidence>
<evidence type="ECO:0000313" key="8">
    <source>
        <dbReference type="EMBL" id="EQB40527.1"/>
    </source>
</evidence>
<evidence type="ECO:0000256" key="6">
    <source>
        <dbReference type="ARBA" id="ARBA00023316"/>
    </source>
</evidence>
<dbReference type="GO" id="GO:0009252">
    <property type="term" value="P:peptidoglycan biosynthetic process"/>
    <property type="evidence" value="ECO:0007669"/>
    <property type="project" value="UniProtKB-UniPathway"/>
</dbReference>
<keyword evidence="3" id="KW-0808">Transferase</keyword>
<protein>
    <recommendedName>
        <fullName evidence="7">L,D-TPase catalytic domain-containing protein</fullName>
    </recommendedName>
</protein>
<dbReference type="Gene3D" id="2.40.440.10">
    <property type="entry name" value="L,D-transpeptidase catalytic domain-like"/>
    <property type="match status" value="1"/>
</dbReference>
<sequence length="271" mass="31786">MKIIFLFFLALNYLGASNFDVKKIQDEFFSKVILKPFDTREKLIAREKKFSIDAIYWQRAKKHLLKYKEKFKTSQFISFVDLKKQVFILVLYDAEVDDFFAIGFDFISSGDMSREAEVKSREDHYFKTPSGLFSIKSGWRSKGEMLDDNVTLPYGKKGSFVFYFGEQSSVRYNTFDVNGKKIKDIKKHKLIRDKLKFALHTHKSSLEFGVARSHGCIRMSEELNSFLDNNLVFFKHLYKGKKWIHPYKKPPKHPKNHPLAGEYLLVVDSVD</sequence>
<comment type="similarity">
    <text evidence="2">Belongs to the YkuD family.</text>
</comment>
<evidence type="ECO:0000256" key="4">
    <source>
        <dbReference type="ARBA" id="ARBA00022960"/>
    </source>
</evidence>
<keyword evidence="4" id="KW-0133">Cell shape</keyword>
<dbReference type="UniPathway" id="UPA00219"/>
<evidence type="ECO:0000256" key="5">
    <source>
        <dbReference type="ARBA" id="ARBA00022984"/>
    </source>
</evidence>
<dbReference type="EMBL" id="AUPZ01000002">
    <property type="protein sequence ID" value="EQB40527.1"/>
    <property type="molecule type" value="Genomic_DNA"/>
</dbReference>
<dbReference type="GO" id="GO:0008360">
    <property type="term" value="P:regulation of cell shape"/>
    <property type="evidence" value="ECO:0007669"/>
    <property type="project" value="UniProtKB-KW"/>
</dbReference>
<keyword evidence="9" id="KW-1185">Reference proteome</keyword>
<evidence type="ECO:0000256" key="1">
    <source>
        <dbReference type="ARBA" id="ARBA00004752"/>
    </source>
</evidence>
<feature type="domain" description="L,D-TPase catalytic" evidence="7">
    <location>
        <begin position="79"/>
        <end position="223"/>
    </location>
</feature>
<evidence type="ECO:0000256" key="3">
    <source>
        <dbReference type="ARBA" id="ARBA00022679"/>
    </source>
</evidence>
<comment type="caution">
    <text evidence="8">The sequence shown here is derived from an EMBL/GenBank/DDBJ whole genome shotgun (WGS) entry which is preliminary data.</text>
</comment>
<proteinExistence type="inferred from homology"/>
<keyword evidence="6" id="KW-0961">Cell wall biogenesis/degradation</keyword>
<dbReference type="InterPro" id="IPR005490">
    <property type="entry name" value="LD_TPept_cat_dom"/>
</dbReference>
<dbReference type="CDD" id="cd16913">
    <property type="entry name" value="YkuD_like"/>
    <property type="match status" value="1"/>
</dbReference>
<dbReference type="RefSeq" id="WP_021286607.1">
    <property type="nucleotide sequence ID" value="NZ_AUPZ01000002.1"/>
</dbReference>
<accession>T0JTZ4</accession>
<comment type="pathway">
    <text evidence="1">Cell wall biogenesis; peptidoglycan biosynthesis.</text>
</comment>
<dbReference type="GO" id="GO:0016740">
    <property type="term" value="F:transferase activity"/>
    <property type="evidence" value="ECO:0007669"/>
    <property type="project" value="UniProtKB-KW"/>
</dbReference>
<dbReference type="AlphaFoldDB" id="T0JTZ4"/>
<dbReference type="InterPro" id="IPR038063">
    <property type="entry name" value="Transpep_catalytic_dom"/>
</dbReference>
<dbReference type="Proteomes" id="UP000015520">
    <property type="component" value="Unassembled WGS sequence"/>
</dbReference>
<evidence type="ECO:0000256" key="2">
    <source>
        <dbReference type="ARBA" id="ARBA00005992"/>
    </source>
</evidence>
<keyword evidence="5" id="KW-0573">Peptidoglycan synthesis</keyword>
<name>T0JTZ4_9BACT</name>
<gene>
    <name evidence="8" type="ORF">M947_01630</name>
</gene>
<dbReference type="STRING" id="1172190.M947_01630"/>
<dbReference type="GO" id="GO:0071555">
    <property type="term" value="P:cell wall organization"/>
    <property type="evidence" value="ECO:0007669"/>
    <property type="project" value="UniProtKB-KW"/>
</dbReference>
<organism evidence="8 9">
    <name type="scientific">Sulfurimonas hongkongensis</name>
    <dbReference type="NCBI Taxonomy" id="1172190"/>
    <lineage>
        <taxon>Bacteria</taxon>
        <taxon>Pseudomonadati</taxon>
        <taxon>Campylobacterota</taxon>
        <taxon>Epsilonproteobacteria</taxon>
        <taxon>Campylobacterales</taxon>
        <taxon>Sulfurimonadaceae</taxon>
        <taxon>Sulfurimonas</taxon>
    </lineage>
</organism>